<dbReference type="EMBL" id="ACLR01000069">
    <property type="protein sequence ID" value="EEK17374.1"/>
    <property type="molecule type" value="Genomic_DNA"/>
</dbReference>
<dbReference type="PANTHER" id="PTHR34471:SF1">
    <property type="entry name" value="ARGININE REPRESSOR"/>
    <property type="match status" value="1"/>
</dbReference>
<dbReference type="Pfam" id="PF02863">
    <property type="entry name" value="Arg_repressor_C"/>
    <property type="match status" value="1"/>
</dbReference>
<dbReference type="GO" id="GO:0006526">
    <property type="term" value="P:L-arginine biosynthetic process"/>
    <property type="evidence" value="ECO:0007669"/>
    <property type="project" value="UniProtKB-UniPathway"/>
</dbReference>
<evidence type="ECO:0000256" key="4">
    <source>
        <dbReference type="ARBA" id="ARBA00021148"/>
    </source>
</evidence>
<comment type="function">
    <text evidence="9">Regulates arginine biosynthesis genes.</text>
</comment>
<keyword evidence="6 9" id="KW-0805">Transcription regulation</keyword>
<keyword evidence="7 9" id="KW-0238">DNA-binding</keyword>
<accession>C2MA59</accession>
<evidence type="ECO:0000256" key="3">
    <source>
        <dbReference type="ARBA" id="ARBA00008316"/>
    </source>
</evidence>
<dbReference type="OrthoDB" id="9807089at2"/>
<comment type="caution">
    <text evidence="12">The sequence shown here is derived from an EMBL/GenBank/DDBJ whole genome shotgun (WGS) entry which is preliminary data.</text>
</comment>
<comment type="similarity">
    <text evidence="3 9">Belongs to the ArgR family.</text>
</comment>
<comment type="pathway">
    <text evidence="2 9">Amino-acid biosynthesis; L-arginine biosynthesis [regulation].</text>
</comment>
<dbReference type="GO" id="GO:0051259">
    <property type="term" value="P:protein complex oligomerization"/>
    <property type="evidence" value="ECO:0007669"/>
    <property type="project" value="InterPro"/>
</dbReference>
<evidence type="ECO:0000256" key="7">
    <source>
        <dbReference type="ARBA" id="ARBA00023125"/>
    </source>
</evidence>
<keyword evidence="8 9" id="KW-0804">Transcription</keyword>
<dbReference type="InterPro" id="IPR036388">
    <property type="entry name" value="WH-like_DNA-bd_sf"/>
</dbReference>
<evidence type="ECO:0000256" key="9">
    <source>
        <dbReference type="HAMAP-Rule" id="MF_00173"/>
    </source>
</evidence>
<dbReference type="Pfam" id="PF01316">
    <property type="entry name" value="Arg_repressor"/>
    <property type="match status" value="1"/>
</dbReference>
<evidence type="ECO:0000256" key="1">
    <source>
        <dbReference type="ARBA" id="ARBA00004496"/>
    </source>
</evidence>
<dbReference type="SUPFAM" id="SSF55252">
    <property type="entry name" value="C-terminal domain of arginine repressor"/>
    <property type="match status" value="1"/>
</dbReference>
<dbReference type="InterPro" id="IPR036251">
    <property type="entry name" value="Arg_repress_C_sf"/>
</dbReference>
<evidence type="ECO:0000259" key="11">
    <source>
        <dbReference type="Pfam" id="PF02863"/>
    </source>
</evidence>
<evidence type="ECO:0000256" key="8">
    <source>
        <dbReference type="ARBA" id="ARBA00023163"/>
    </source>
</evidence>
<evidence type="ECO:0000313" key="12">
    <source>
        <dbReference type="EMBL" id="EEK17374.1"/>
    </source>
</evidence>
<evidence type="ECO:0000313" key="13">
    <source>
        <dbReference type="Proteomes" id="UP000003303"/>
    </source>
</evidence>
<dbReference type="InterPro" id="IPR020899">
    <property type="entry name" value="Arg_repress_C"/>
</dbReference>
<dbReference type="SUPFAM" id="SSF46785">
    <property type="entry name" value="Winged helix' DNA-binding domain"/>
    <property type="match status" value="1"/>
</dbReference>
<dbReference type="GO" id="GO:0003677">
    <property type="term" value="F:DNA binding"/>
    <property type="evidence" value="ECO:0007669"/>
    <property type="project" value="UniProtKB-KW"/>
</dbReference>
<dbReference type="HAMAP" id="MF_00173">
    <property type="entry name" value="Arg_repressor"/>
    <property type="match status" value="1"/>
</dbReference>
<dbReference type="InterPro" id="IPR020900">
    <property type="entry name" value="Arg_repress_DNA-bd"/>
</dbReference>
<protein>
    <recommendedName>
        <fullName evidence="4 9">Arginine repressor</fullName>
    </recommendedName>
</protein>
<dbReference type="AlphaFoldDB" id="C2MA59"/>
<dbReference type="GO" id="GO:0005737">
    <property type="term" value="C:cytoplasm"/>
    <property type="evidence" value="ECO:0007669"/>
    <property type="project" value="UniProtKB-SubCell"/>
</dbReference>
<dbReference type="GO" id="GO:0034618">
    <property type="term" value="F:arginine binding"/>
    <property type="evidence" value="ECO:0007669"/>
    <property type="project" value="InterPro"/>
</dbReference>
<dbReference type="PANTHER" id="PTHR34471">
    <property type="entry name" value="ARGININE REPRESSOR"/>
    <property type="match status" value="1"/>
</dbReference>
<dbReference type="UniPathway" id="UPA00068"/>
<keyword evidence="9" id="KW-0028">Amino-acid biosynthesis</keyword>
<dbReference type="RefSeq" id="WP_007364805.1">
    <property type="nucleotide sequence ID" value="NZ_ACLR01000069.1"/>
</dbReference>
<dbReference type="InterPro" id="IPR001669">
    <property type="entry name" value="Arg_repress"/>
</dbReference>
<dbReference type="InterPro" id="IPR036390">
    <property type="entry name" value="WH_DNA-bd_sf"/>
</dbReference>
<keyword evidence="5 9" id="KW-0963">Cytoplasm</keyword>
<feature type="domain" description="Arginine repressor DNA-binding" evidence="10">
    <location>
        <begin position="5"/>
        <end position="69"/>
    </location>
</feature>
<name>C2MA59_9PORP</name>
<evidence type="ECO:0000256" key="6">
    <source>
        <dbReference type="ARBA" id="ARBA00023015"/>
    </source>
</evidence>
<dbReference type="eggNOG" id="COG1438">
    <property type="taxonomic scope" value="Bacteria"/>
</dbReference>
<gene>
    <name evidence="9" type="primary">argR</name>
    <name evidence="12" type="ORF">PORUE0001_0009</name>
</gene>
<proteinExistence type="inferred from homology"/>
<dbReference type="Proteomes" id="UP000003303">
    <property type="component" value="Unassembled WGS sequence"/>
</dbReference>
<sequence length="169" mass="18092">MSKQTKSQRLGVIADLLRTHEVTDQAMLLELLRGRNISITQGTLSTYLAELGATKGVRPGSFKSCYQLPLMPQADAVTTQPTGLISPTVGFRSYALSGQMLVIRTEPGFAQSIATVLDSSSSSLSLGSVAGYDTIIVALAEEATDAEVIDWLHRIIPESILAIGGRRRS</sequence>
<reference evidence="12 13" key="1">
    <citation type="submission" date="2009-04" db="EMBL/GenBank/DDBJ databases">
        <authorList>
            <person name="Sebastian Y."/>
            <person name="Madupu R."/>
            <person name="Durkin A.S."/>
            <person name="Torralba M."/>
            <person name="Methe B."/>
            <person name="Sutton G.G."/>
            <person name="Strausberg R.L."/>
            <person name="Nelson K.E."/>
        </authorList>
    </citation>
    <scope>NUCLEOTIDE SEQUENCE [LARGE SCALE GENOMIC DNA]</scope>
    <source>
        <strain evidence="12 13">60-3</strain>
    </source>
</reference>
<organism evidence="12 13">
    <name type="scientific">Porphyromonas uenonis 60-3</name>
    <dbReference type="NCBI Taxonomy" id="596327"/>
    <lineage>
        <taxon>Bacteria</taxon>
        <taxon>Pseudomonadati</taxon>
        <taxon>Bacteroidota</taxon>
        <taxon>Bacteroidia</taxon>
        <taxon>Bacteroidales</taxon>
        <taxon>Porphyromonadaceae</taxon>
        <taxon>Porphyromonas</taxon>
    </lineage>
</organism>
<keyword evidence="9" id="KW-0055">Arginine biosynthesis</keyword>
<evidence type="ECO:0000256" key="2">
    <source>
        <dbReference type="ARBA" id="ARBA00005040"/>
    </source>
</evidence>
<dbReference type="PRINTS" id="PR01467">
    <property type="entry name" value="ARGREPRESSOR"/>
</dbReference>
<comment type="subcellular location">
    <subcellularLocation>
        <location evidence="1 9">Cytoplasm</location>
    </subcellularLocation>
</comment>
<feature type="domain" description="Arginine repressor C-terminal" evidence="11">
    <location>
        <begin position="91"/>
        <end position="153"/>
    </location>
</feature>
<dbReference type="Gene3D" id="1.10.10.10">
    <property type="entry name" value="Winged helix-like DNA-binding domain superfamily/Winged helix DNA-binding domain"/>
    <property type="match status" value="1"/>
</dbReference>
<dbReference type="Gene3D" id="3.30.1360.40">
    <property type="match status" value="1"/>
</dbReference>
<evidence type="ECO:0000256" key="5">
    <source>
        <dbReference type="ARBA" id="ARBA00022490"/>
    </source>
</evidence>
<dbReference type="GO" id="GO:0003700">
    <property type="term" value="F:DNA-binding transcription factor activity"/>
    <property type="evidence" value="ECO:0007669"/>
    <property type="project" value="UniProtKB-UniRule"/>
</dbReference>
<evidence type="ECO:0000259" key="10">
    <source>
        <dbReference type="Pfam" id="PF01316"/>
    </source>
</evidence>
<dbReference type="STRING" id="596327.PORUE0001_0009"/>
<keyword evidence="9" id="KW-0678">Repressor</keyword>
<keyword evidence="13" id="KW-1185">Reference proteome</keyword>
<dbReference type="GO" id="GO:1900079">
    <property type="term" value="P:regulation of arginine biosynthetic process"/>
    <property type="evidence" value="ECO:0007669"/>
    <property type="project" value="UniProtKB-UniRule"/>
</dbReference>